<dbReference type="PANTHER" id="PTHR21529:SF4">
    <property type="entry name" value="TPR AND ANKYRIN REPEAT-CONTAINING PROTEIN 1"/>
    <property type="match status" value="1"/>
</dbReference>
<evidence type="ECO:0000256" key="3">
    <source>
        <dbReference type="ARBA" id="ARBA00022806"/>
    </source>
</evidence>
<dbReference type="GO" id="GO:0016787">
    <property type="term" value="F:hydrolase activity"/>
    <property type="evidence" value="ECO:0007669"/>
    <property type="project" value="UniProtKB-KW"/>
</dbReference>
<dbReference type="InterPro" id="IPR039904">
    <property type="entry name" value="TRANK1"/>
</dbReference>
<evidence type="ECO:0000256" key="5">
    <source>
        <dbReference type="SAM" id="SignalP"/>
    </source>
</evidence>
<protein>
    <recommendedName>
        <fullName evidence="6">UvrD-like helicase ATP-binding domain-containing protein</fullName>
    </recommendedName>
</protein>
<dbReference type="InterPro" id="IPR014016">
    <property type="entry name" value="UvrD-like_ATP-bd"/>
</dbReference>
<feature type="chain" id="PRO_5023917085" description="UvrD-like helicase ATP-binding domain-containing protein" evidence="5">
    <location>
        <begin position="21"/>
        <end position="550"/>
    </location>
</feature>
<dbReference type="GO" id="GO:0005524">
    <property type="term" value="F:ATP binding"/>
    <property type="evidence" value="ECO:0007669"/>
    <property type="project" value="UniProtKB-KW"/>
</dbReference>
<keyword evidence="5" id="KW-0732">Signal</keyword>
<dbReference type="Gene3D" id="3.40.50.300">
    <property type="entry name" value="P-loop containing nucleotide triphosphate hydrolases"/>
    <property type="match status" value="2"/>
</dbReference>
<proteinExistence type="predicted"/>
<dbReference type="Pfam" id="PF00580">
    <property type="entry name" value="UvrD-helicase"/>
    <property type="match status" value="1"/>
</dbReference>
<evidence type="ECO:0000313" key="8">
    <source>
        <dbReference type="Proteomes" id="UP000325577"/>
    </source>
</evidence>
<dbReference type="PANTHER" id="PTHR21529">
    <property type="entry name" value="MAMMARY TURMOR VIRUS RECEPTOR HOMOLOG 1, 2 MTVR1, 2"/>
    <property type="match status" value="1"/>
</dbReference>
<dbReference type="InterPro" id="IPR027417">
    <property type="entry name" value="P-loop_NTPase"/>
</dbReference>
<feature type="signal peptide" evidence="5">
    <location>
        <begin position="1"/>
        <end position="20"/>
    </location>
</feature>
<sequence>MDLFFSLRSFVLEVIPYLLCFVCGGNSSAESSSIHMDDIDDTAQFADMPDSFVDLPPRSYPLVITFHKFLMMLDGTVGTSYFERFPDLRKICHGKTSNSTSVALETFIRTKEVNYDRFSSTYWPHFNVQLTKKLECSSVFTEIMSVIKGGIQAGEASDGKLSREEYVSLSDGRGSTLSRKREIIYDIFIQYERKKAVNGDFDSSDLVIDLHFRLKDKGYEGDHMDFVYIDEVQDLSMSQISLFKYMCRNVDEGFVFAGDTAQTIARGIDFSFEDIQCLFYTEFVMGLKRDVTDERREKGKISDIFHLSHNFRTHAGVLNLAQSVVDPLYHFFPSSIDKLSPENSPLCGEAPILLEAKDNEDAIITIFENSGNGGNVVSFGAEQVILVRDDFLRESISHYIGKKALVLTILECKGLEFQDVLLYNFFSSSPFGNQWRVIYQYMKENDLLDTSSPRSFPSFDQENHNVLCSELKQLYVAITRTKRRLWICENVDEFSRPMFDYWKKLRLVQVRQLDDLFAKELQVSSSQEEWKSKGIKVSFILISLNFYYYY</sequence>
<keyword evidence="1" id="KW-0547">Nucleotide-binding</keyword>
<accession>A0A5J5AQ67</accession>
<gene>
    <name evidence="7" type="ORF">F0562_032407</name>
</gene>
<dbReference type="OrthoDB" id="3156807at2759"/>
<evidence type="ECO:0000256" key="1">
    <source>
        <dbReference type="ARBA" id="ARBA00022741"/>
    </source>
</evidence>
<dbReference type="AlphaFoldDB" id="A0A5J5AQ67"/>
<keyword evidence="3" id="KW-0347">Helicase</keyword>
<evidence type="ECO:0000256" key="4">
    <source>
        <dbReference type="ARBA" id="ARBA00022840"/>
    </source>
</evidence>
<evidence type="ECO:0000313" key="7">
    <source>
        <dbReference type="EMBL" id="KAA8532338.1"/>
    </source>
</evidence>
<dbReference type="GO" id="GO:0004386">
    <property type="term" value="F:helicase activity"/>
    <property type="evidence" value="ECO:0007669"/>
    <property type="project" value="UniProtKB-KW"/>
</dbReference>
<dbReference type="Proteomes" id="UP000325577">
    <property type="component" value="Linkage Group LG19"/>
</dbReference>
<keyword evidence="8" id="KW-1185">Reference proteome</keyword>
<keyword evidence="4" id="KW-0067">ATP-binding</keyword>
<evidence type="ECO:0000256" key="2">
    <source>
        <dbReference type="ARBA" id="ARBA00022801"/>
    </source>
</evidence>
<organism evidence="7 8">
    <name type="scientific">Nyssa sinensis</name>
    <dbReference type="NCBI Taxonomy" id="561372"/>
    <lineage>
        <taxon>Eukaryota</taxon>
        <taxon>Viridiplantae</taxon>
        <taxon>Streptophyta</taxon>
        <taxon>Embryophyta</taxon>
        <taxon>Tracheophyta</taxon>
        <taxon>Spermatophyta</taxon>
        <taxon>Magnoliopsida</taxon>
        <taxon>eudicotyledons</taxon>
        <taxon>Gunneridae</taxon>
        <taxon>Pentapetalae</taxon>
        <taxon>asterids</taxon>
        <taxon>Cornales</taxon>
        <taxon>Nyssaceae</taxon>
        <taxon>Nyssa</taxon>
    </lineage>
</organism>
<feature type="domain" description="UvrD-like helicase ATP-binding" evidence="6">
    <location>
        <begin position="175"/>
        <end position="264"/>
    </location>
</feature>
<reference evidence="7 8" key="1">
    <citation type="submission" date="2019-09" db="EMBL/GenBank/DDBJ databases">
        <title>A chromosome-level genome assembly of the Chinese tupelo Nyssa sinensis.</title>
        <authorList>
            <person name="Yang X."/>
            <person name="Kang M."/>
            <person name="Yang Y."/>
            <person name="Xiong H."/>
            <person name="Wang M."/>
            <person name="Zhang Z."/>
            <person name="Wang Z."/>
            <person name="Wu H."/>
            <person name="Ma T."/>
            <person name="Liu J."/>
            <person name="Xi Z."/>
        </authorList>
    </citation>
    <scope>NUCLEOTIDE SEQUENCE [LARGE SCALE GENOMIC DNA]</scope>
    <source>
        <strain evidence="7">J267</strain>
        <tissue evidence="7">Leaf</tissue>
    </source>
</reference>
<evidence type="ECO:0000259" key="6">
    <source>
        <dbReference type="Pfam" id="PF00580"/>
    </source>
</evidence>
<dbReference type="EMBL" id="CM018042">
    <property type="protein sequence ID" value="KAA8532338.1"/>
    <property type="molecule type" value="Genomic_DNA"/>
</dbReference>
<name>A0A5J5AQ67_9ASTE</name>
<keyword evidence="2" id="KW-0378">Hydrolase</keyword>
<dbReference type="SUPFAM" id="SSF52540">
    <property type="entry name" value="P-loop containing nucleoside triphosphate hydrolases"/>
    <property type="match status" value="1"/>
</dbReference>